<name>A0A3G5AJH2_9VIRU</name>
<dbReference type="EMBL" id="MK072517">
    <property type="protein sequence ID" value="AYV86844.1"/>
    <property type="molecule type" value="Genomic_DNA"/>
</dbReference>
<keyword evidence="4" id="KW-1133">Transmembrane helix</keyword>
<feature type="domain" description="RING-CH-type" evidence="5">
    <location>
        <begin position="4"/>
        <end position="71"/>
    </location>
</feature>
<dbReference type="Pfam" id="PF12906">
    <property type="entry name" value="RINGv"/>
    <property type="match status" value="1"/>
</dbReference>
<dbReference type="PANTHER" id="PTHR46347:SF1">
    <property type="entry name" value="RING_FYVE_PHD ZINC FINGER SUPERFAMILY PROTEIN"/>
    <property type="match status" value="1"/>
</dbReference>
<accession>A0A3G5AJH2</accession>
<feature type="transmembrane region" description="Helical" evidence="4">
    <location>
        <begin position="127"/>
        <end position="149"/>
    </location>
</feature>
<sequence length="232" mass="26527">MNDESDDSVLTCRICFESEESVESGRLFSPCKCRGTQRYIHVGCLDQWRRTSTNTNAAWHCGTCLYQYQFGRMGFATFISHPWTCAVCTFLLVTGSVLIVAYFIKFFLWICAGMKLSKSMFALPGHILWWSMVVIGTLTMLVMLFISLLEQNNDHPMRLPVPQLNVDLLGNLIHHGNNPVHPYQLEYLIEFLGYTFSVCGFMSFIRFCYLLVNTKVQLFLSSCGIYVLSVES</sequence>
<gene>
    <name evidence="6" type="ORF">Sylvanvirus11_7</name>
</gene>
<proteinExistence type="predicted"/>
<keyword evidence="2" id="KW-0863">Zinc-finger</keyword>
<dbReference type="PROSITE" id="PS51292">
    <property type="entry name" value="ZF_RING_CH"/>
    <property type="match status" value="1"/>
</dbReference>
<dbReference type="GO" id="GO:0008270">
    <property type="term" value="F:zinc ion binding"/>
    <property type="evidence" value="ECO:0007669"/>
    <property type="project" value="UniProtKB-KW"/>
</dbReference>
<dbReference type="CDD" id="cd16495">
    <property type="entry name" value="RING_CH-C4HC3_MARCH"/>
    <property type="match status" value="1"/>
</dbReference>
<reference evidence="6" key="1">
    <citation type="submission" date="2018-10" db="EMBL/GenBank/DDBJ databases">
        <title>Hidden diversity of soil giant viruses.</title>
        <authorList>
            <person name="Schulz F."/>
            <person name="Alteio L."/>
            <person name="Goudeau D."/>
            <person name="Ryan E.M."/>
            <person name="Malmstrom R.R."/>
            <person name="Blanchard J."/>
            <person name="Woyke T."/>
        </authorList>
    </citation>
    <scope>NUCLEOTIDE SEQUENCE</scope>
    <source>
        <strain evidence="6">SYV1</strain>
    </source>
</reference>
<evidence type="ECO:0000256" key="3">
    <source>
        <dbReference type="ARBA" id="ARBA00022833"/>
    </source>
</evidence>
<evidence type="ECO:0000259" key="5">
    <source>
        <dbReference type="PROSITE" id="PS51292"/>
    </source>
</evidence>
<keyword evidence="1" id="KW-0479">Metal-binding</keyword>
<keyword evidence="3" id="KW-0862">Zinc</keyword>
<keyword evidence="4" id="KW-0812">Transmembrane</keyword>
<dbReference type="InterPro" id="IPR011016">
    <property type="entry name" value="Znf_RING-CH"/>
</dbReference>
<evidence type="ECO:0000256" key="1">
    <source>
        <dbReference type="ARBA" id="ARBA00022723"/>
    </source>
</evidence>
<dbReference type="Gene3D" id="3.30.40.10">
    <property type="entry name" value="Zinc/RING finger domain, C3HC4 (zinc finger)"/>
    <property type="match status" value="1"/>
</dbReference>
<dbReference type="PANTHER" id="PTHR46347">
    <property type="entry name" value="RING/FYVE/PHD ZINC FINGER SUPERFAMILY PROTEIN"/>
    <property type="match status" value="1"/>
</dbReference>
<keyword evidence="4" id="KW-0472">Membrane</keyword>
<protein>
    <submittedName>
        <fullName evidence="6">E3 ubiquitin-protein ligase MARCH5</fullName>
    </submittedName>
</protein>
<feature type="transmembrane region" description="Helical" evidence="4">
    <location>
        <begin position="81"/>
        <end position="107"/>
    </location>
</feature>
<dbReference type="InterPro" id="IPR013083">
    <property type="entry name" value="Znf_RING/FYVE/PHD"/>
</dbReference>
<evidence type="ECO:0000256" key="4">
    <source>
        <dbReference type="SAM" id="Phobius"/>
    </source>
</evidence>
<organism evidence="6">
    <name type="scientific">Sylvanvirus sp</name>
    <dbReference type="NCBI Taxonomy" id="2487774"/>
    <lineage>
        <taxon>Viruses</taxon>
    </lineage>
</organism>
<evidence type="ECO:0000256" key="2">
    <source>
        <dbReference type="ARBA" id="ARBA00022771"/>
    </source>
</evidence>
<evidence type="ECO:0000313" key="6">
    <source>
        <dbReference type="EMBL" id="AYV86844.1"/>
    </source>
</evidence>
<dbReference type="SUPFAM" id="SSF57850">
    <property type="entry name" value="RING/U-box"/>
    <property type="match status" value="1"/>
</dbReference>
<dbReference type="SMART" id="SM00744">
    <property type="entry name" value="RINGv"/>
    <property type="match status" value="1"/>
</dbReference>
<feature type="transmembrane region" description="Helical" evidence="4">
    <location>
        <begin position="191"/>
        <end position="212"/>
    </location>
</feature>